<evidence type="ECO:0000259" key="5">
    <source>
        <dbReference type="Pfam" id="PF00891"/>
    </source>
</evidence>
<keyword evidence="2 7" id="KW-0808">Transferase</keyword>
<evidence type="ECO:0000313" key="8">
    <source>
        <dbReference type="Proteomes" id="UP000008311"/>
    </source>
</evidence>
<proteinExistence type="predicted"/>
<dbReference type="InterPro" id="IPR012967">
    <property type="entry name" value="COMT_dimerisation"/>
</dbReference>
<evidence type="ECO:0000256" key="3">
    <source>
        <dbReference type="ARBA" id="ARBA00022691"/>
    </source>
</evidence>
<reference evidence="8" key="1">
    <citation type="journal article" date="2010" name="Nat. Biotechnol.">
        <title>Draft genome sequence of the oilseed species Ricinus communis.</title>
        <authorList>
            <person name="Chan A.P."/>
            <person name="Crabtree J."/>
            <person name="Zhao Q."/>
            <person name="Lorenzi H."/>
            <person name="Orvis J."/>
            <person name="Puiu D."/>
            <person name="Melake-Berhan A."/>
            <person name="Jones K.M."/>
            <person name="Redman J."/>
            <person name="Chen G."/>
            <person name="Cahoon E.B."/>
            <person name="Gedil M."/>
            <person name="Stanke M."/>
            <person name="Haas B.J."/>
            <person name="Wortman J.R."/>
            <person name="Fraser-Liggett C.M."/>
            <person name="Ravel J."/>
            <person name="Rabinowicz P.D."/>
        </authorList>
    </citation>
    <scope>NUCLEOTIDE SEQUENCE [LARGE SCALE GENOMIC DNA]</scope>
    <source>
        <strain evidence="8">cv. Hale</strain>
    </source>
</reference>
<dbReference type="GO" id="GO:0008171">
    <property type="term" value="F:O-methyltransferase activity"/>
    <property type="evidence" value="ECO:0000318"/>
    <property type="project" value="GO_Central"/>
</dbReference>
<dbReference type="eggNOG" id="KOG3178">
    <property type="taxonomic scope" value="Eukaryota"/>
</dbReference>
<dbReference type="PANTHER" id="PTHR11746">
    <property type="entry name" value="O-METHYLTRANSFERASE"/>
    <property type="match status" value="1"/>
</dbReference>
<sequence>MDSVQSPKATDLLQAQTHIYNHIFNNLNSMCLKCSVQLGIPDIIQNHGKPITLPELVSALNIHPGKTTCLYRLMRMLVYSGFFVTTETPDGQEAYDLTPSTRLLVKDNPNCLSSFVIALLWPDYVAAGHYLGDWFKNNKLDTVYDQAHGMEFWEYNERHPEYNQIFNESMASDSRMMNLVIGDCKPIFEGLNSVVDVGGGNGSLARIISQNFPHMQCTVLDRAQVVGSLEGSKNLNYVPGDMFKHVPSADAAILKLVLHCWNDEECIRILKNCREAIASKGKGGKVIVIDIVVDEKKEQDELTETKLLFDILMMVVVNGTERTEKEWKRLFLEAGFSHYKITPLLGVRSLIEVYP</sequence>
<accession>B9S9B7</accession>
<dbReference type="PROSITE" id="PS51683">
    <property type="entry name" value="SAM_OMT_II"/>
    <property type="match status" value="1"/>
</dbReference>
<dbReference type="OMA" id="HAELWDL"/>
<keyword evidence="1 7" id="KW-0489">Methyltransferase</keyword>
<evidence type="ECO:0000259" key="6">
    <source>
        <dbReference type="Pfam" id="PF08100"/>
    </source>
</evidence>
<dbReference type="FunFam" id="1.10.10.10:FF:000213">
    <property type="entry name" value="Coniferyl alcohol 9-O-methyltransferase"/>
    <property type="match status" value="1"/>
</dbReference>
<dbReference type="InterPro" id="IPR016461">
    <property type="entry name" value="COMT-like"/>
</dbReference>
<dbReference type="Pfam" id="PF00891">
    <property type="entry name" value="Methyltransf_2"/>
    <property type="match status" value="1"/>
</dbReference>
<dbReference type="InterPro" id="IPR001077">
    <property type="entry name" value="COMT_C"/>
</dbReference>
<protein>
    <submittedName>
        <fullName evidence="7">O-methyltransferase, putative</fullName>
        <ecNumber evidence="7">2.1.1.150</ecNumber>
    </submittedName>
</protein>
<dbReference type="Proteomes" id="UP000008311">
    <property type="component" value="Unassembled WGS sequence"/>
</dbReference>
<dbReference type="GO" id="GO:0046983">
    <property type="term" value="F:protein dimerization activity"/>
    <property type="evidence" value="ECO:0007669"/>
    <property type="project" value="InterPro"/>
</dbReference>
<dbReference type="Gene3D" id="3.40.50.150">
    <property type="entry name" value="Vaccinia Virus protein VP39"/>
    <property type="match status" value="1"/>
</dbReference>
<dbReference type="InterPro" id="IPR036390">
    <property type="entry name" value="WH_DNA-bd_sf"/>
</dbReference>
<evidence type="ECO:0000256" key="4">
    <source>
        <dbReference type="PIRSR" id="PIRSR005739-1"/>
    </source>
</evidence>
<evidence type="ECO:0000256" key="2">
    <source>
        <dbReference type="ARBA" id="ARBA00022679"/>
    </source>
</evidence>
<dbReference type="EMBL" id="EQ973895">
    <property type="protein sequence ID" value="EEF39886.1"/>
    <property type="molecule type" value="Genomic_DNA"/>
</dbReference>
<dbReference type="Gene3D" id="1.10.10.10">
    <property type="entry name" value="Winged helix-like DNA-binding domain superfamily/Winged helix DNA-binding domain"/>
    <property type="match status" value="1"/>
</dbReference>
<feature type="domain" description="O-methyltransferase dimerisation" evidence="6">
    <location>
        <begin position="21"/>
        <end position="107"/>
    </location>
</feature>
<keyword evidence="8" id="KW-1185">Reference proteome</keyword>
<dbReference type="KEGG" id="rcu:8266796"/>
<evidence type="ECO:0000313" key="7">
    <source>
        <dbReference type="EMBL" id="EEF39886.1"/>
    </source>
</evidence>
<dbReference type="GO" id="GO:0009717">
    <property type="term" value="P:isoflavonoid biosynthetic process"/>
    <property type="evidence" value="ECO:0007669"/>
    <property type="project" value="UniProtKB-ARBA"/>
</dbReference>
<dbReference type="SUPFAM" id="SSF46785">
    <property type="entry name" value="Winged helix' DNA-binding domain"/>
    <property type="match status" value="1"/>
</dbReference>
<dbReference type="InterPro" id="IPR029063">
    <property type="entry name" value="SAM-dependent_MTases_sf"/>
</dbReference>
<dbReference type="InterPro" id="IPR036388">
    <property type="entry name" value="WH-like_DNA-bd_sf"/>
</dbReference>
<gene>
    <name evidence="7" type="ORF">RCOM_1015530</name>
</gene>
<feature type="domain" description="O-methyltransferase C-terminal" evidence="5">
    <location>
        <begin position="129"/>
        <end position="337"/>
    </location>
</feature>
<dbReference type="GO" id="GO:0008757">
    <property type="term" value="F:S-adenosylmethionine-dependent methyltransferase activity"/>
    <property type="evidence" value="ECO:0000318"/>
    <property type="project" value="GO_Central"/>
</dbReference>
<dbReference type="AlphaFoldDB" id="B9S9B7"/>
<dbReference type="FunFam" id="3.40.50.150:FF:000057">
    <property type="entry name" value="O-methyltransferase ZRP4"/>
    <property type="match status" value="1"/>
</dbReference>
<organism evidence="7 8">
    <name type="scientific">Ricinus communis</name>
    <name type="common">Castor bean</name>
    <dbReference type="NCBI Taxonomy" id="3988"/>
    <lineage>
        <taxon>Eukaryota</taxon>
        <taxon>Viridiplantae</taxon>
        <taxon>Streptophyta</taxon>
        <taxon>Embryophyta</taxon>
        <taxon>Tracheophyta</taxon>
        <taxon>Spermatophyta</taxon>
        <taxon>Magnoliopsida</taxon>
        <taxon>eudicotyledons</taxon>
        <taxon>Gunneridae</taxon>
        <taxon>Pentapetalae</taxon>
        <taxon>rosids</taxon>
        <taxon>fabids</taxon>
        <taxon>Malpighiales</taxon>
        <taxon>Euphorbiaceae</taxon>
        <taxon>Acalyphoideae</taxon>
        <taxon>Acalypheae</taxon>
        <taxon>Ricinus</taxon>
    </lineage>
</organism>
<dbReference type="SUPFAM" id="SSF53335">
    <property type="entry name" value="S-adenosyl-L-methionine-dependent methyltransferases"/>
    <property type="match status" value="1"/>
</dbReference>
<dbReference type="GO" id="GO:0032259">
    <property type="term" value="P:methylation"/>
    <property type="evidence" value="ECO:0000318"/>
    <property type="project" value="GO_Central"/>
</dbReference>
<keyword evidence="3" id="KW-0949">S-adenosyl-L-methionine</keyword>
<feature type="active site" description="Proton acceptor" evidence="4">
    <location>
        <position position="259"/>
    </location>
</feature>
<dbReference type="Pfam" id="PF08100">
    <property type="entry name" value="Dimerisation"/>
    <property type="match status" value="1"/>
</dbReference>
<dbReference type="EC" id="2.1.1.150" evidence="7"/>
<dbReference type="PIRSF" id="PIRSF005739">
    <property type="entry name" value="O-mtase"/>
    <property type="match status" value="1"/>
</dbReference>
<dbReference type="OrthoDB" id="2410195at2759"/>
<name>B9S9B7_RICCO</name>
<dbReference type="GO" id="GO:0033800">
    <property type="term" value="F:isoflavone 7-O-methyltransferase activity"/>
    <property type="evidence" value="ECO:0007669"/>
    <property type="project" value="UniProtKB-EC"/>
</dbReference>
<dbReference type="InParanoid" id="B9S9B7"/>
<evidence type="ECO:0000256" key="1">
    <source>
        <dbReference type="ARBA" id="ARBA00022603"/>
    </source>
</evidence>